<dbReference type="WBParaSite" id="PgR003_g209_t01">
    <property type="protein sequence ID" value="PgR003_g209_t01"/>
    <property type="gene ID" value="PgR003_g209"/>
</dbReference>
<name>A0A915AA03_PARUN</name>
<dbReference type="Proteomes" id="UP000887569">
    <property type="component" value="Unplaced"/>
</dbReference>
<sequence>KLTDSRFRCHQAETVGAKLILGQHYVRIHLFKYKQYDCIIKRFDDTNSAAVQK</sequence>
<organism evidence="1 2">
    <name type="scientific">Parascaris univalens</name>
    <name type="common">Nematode worm</name>
    <dbReference type="NCBI Taxonomy" id="6257"/>
    <lineage>
        <taxon>Eukaryota</taxon>
        <taxon>Metazoa</taxon>
        <taxon>Ecdysozoa</taxon>
        <taxon>Nematoda</taxon>
        <taxon>Chromadorea</taxon>
        <taxon>Rhabditida</taxon>
        <taxon>Spirurina</taxon>
        <taxon>Ascaridomorpha</taxon>
        <taxon>Ascaridoidea</taxon>
        <taxon>Ascarididae</taxon>
        <taxon>Parascaris</taxon>
    </lineage>
</organism>
<accession>A0A915AA03</accession>
<reference evidence="2" key="1">
    <citation type="submission" date="2022-11" db="UniProtKB">
        <authorList>
            <consortium name="WormBaseParasite"/>
        </authorList>
    </citation>
    <scope>IDENTIFICATION</scope>
</reference>
<evidence type="ECO:0000313" key="1">
    <source>
        <dbReference type="Proteomes" id="UP000887569"/>
    </source>
</evidence>
<protein>
    <submittedName>
        <fullName evidence="2">Uncharacterized protein</fullName>
    </submittedName>
</protein>
<proteinExistence type="predicted"/>
<keyword evidence="1" id="KW-1185">Reference proteome</keyword>
<evidence type="ECO:0000313" key="2">
    <source>
        <dbReference type="WBParaSite" id="PgR003_g209_t01"/>
    </source>
</evidence>
<dbReference type="AlphaFoldDB" id="A0A915AA03"/>